<reference evidence="2 3" key="1">
    <citation type="submission" date="2021-03" db="EMBL/GenBank/DDBJ databases">
        <title>Sequencing the genomes of 1000 actinobacteria strains.</title>
        <authorList>
            <person name="Klenk H.-P."/>
        </authorList>
    </citation>
    <scope>NUCLEOTIDE SEQUENCE [LARGE SCALE GENOMIC DNA]</scope>
    <source>
        <strain evidence="2 3">DSM 46670</strain>
    </source>
</reference>
<dbReference type="SUPFAM" id="SSF53474">
    <property type="entry name" value="alpha/beta-Hydrolases"/>
    <property type="match status" value="1"/>
</dbReference>
<evidence type="ECO:0000313" key="3">
    <source>
        <dbReference type="Proteomes" id="UP001519332"/>
    </source>
</evidence>
<evidence type="ECO:0000313" key="2">
    <source>
        <dbReference type="EMBL" id="MBP2326625.1"/>
    </source>
</evidence>
<accession>A0ABS4TQD4</accession>
<evidence type="ECO:0000256" key="1">
    <source>
        <dbReference type="SAM" id="SignalP"/>
    </source>
</evidence>
<proteinExistence type="predicted"/>
<dbReference type="EMBL" id="JAGINW010000001">
    <property type="protein sequence ID" value="MBP2326625.1"/>
    <property type="molecule type" value="Genomic_DNA"/>
</dbReference>
<keyword evidence="1" id="KW-0732">Signal</keyword>
<feature type="signal peptide" evidence="1">
    <location>
        <begin position="1"/>
        <end position="25"/>
    </location>
</feature>
<dbReference type="RefSeq" id="WP_209643673.1">
    <property type="nucleotide sequence ID" value="NZ_JAGINW010000001.1"/>
</dbReference>
<feature type="chain" id="PRO_5045795828" evidence="1">
    <location>
        <begin position="26"/>
        <end position="446"/>
    </location>
</feature>
<gene>
    <name evidence="2" type="ORF">JOF56_007010</name>
</gene>
<comment type="caution">
    <text evidence="2">The sequence shown here is derived from an EMBL/GenBank/DDBJ whole genome shotgun (WGS) entry which is preliminary data.</text>
</comment>
<sequence>MKRALTCFVAAVLGATVLVTPSASAQTAPTGYSGTLPDGATWVARVPSGWNGTVVLFSHGFRPGPENPAADSPDPATADALLAKGFALAGSSYARPGWALDTAVQDQLDTLAALRRHVGPAREVIALGQSMGGLVSALLAERSGRNIDGALTTCGLVGGALNLNNYQLDGTYAMAQLLLPGQPIQLTRFTTPAEANATVSALTNALRTAQATPAGRARIALAGAMMNAPTWFTGPTPPSARDWAVQQEAQYNWLVGTLPFVIPARITINAVAGGDSSWNVGVNYAKLLHESAQSSQVAGLYRQAGLDLRADLATLSRNATIAPEPAAVRWLARTSVPTGRLSIPELTLHTLADSLAPVEYHQEYGGKVRRAGAEPLLRQTYVSRIGHCAFTPAEHVAALLAVQNRIRTGTWRSATPEALQATAESLNLGGAAFVRYQPPPFVNDRH</sequence>
<protein>
    <submittedName>
        <fullName evidence="2">Pimeloyl-ACP methyl ester carboxylesterase</fullName>
    </submittedName>
</protein>
<dbReference type="InterPro" id="IPR029058">
    <property type="entry name" value="AB_hydrolase_fold"/>
</dbReference>
<dbReference type="Gene3D" id="3.40.50.1820">
    <property type="entry name" value="alpha/beta hydrolase"/>
    <property type="match status" value="1"/>
</dbReference>
<organism evidence="2 3">
    <name type="scientific">Kibdelosporangium banguiense</name>
    <dbReference type="NCBI Taxonomy" id="1365924"/>
    <lineage>
        <taxon>Bacteria</taxon>
        <taxon>Bacillati</taxon>
        <taxon>Actinomycetota</taxon>
        <taxon>Actinomycetes</taxon>
        <taxon>Pseudonocardiales</taxon>
        <taxon>Pseudonocardiaceae</taxon>
        <taxon>Kibdelosporangium</taxon>
    </lineage>
</organism>
<keyword evidence="3" id="KW-1185">Reference proteome</keyword>
<dbReference type="Proteomes" id="UP001519332">
    <property type="component" value="Unassembled WGS sequence"/>
</dbReference>
<name>A0ABS4TQD4_9PSEU</name>